<dbReference type="Pfam" id="PF04290">
    <property type="entry name" value="DctQ"/>
    <property type="match status" value="1"/>
</dbReference>
<evidence type="ECO:0000256" key="4">
    <source>
        <dbReference type="ARBA" id="ARBA00022519"/>
    </source>
</evidence>
<dbReference type="InterPro" id="IPR055348">
    <property type="entry name" value="DctQ"/>
</dbReference>
<dbReference type="PANTHER" id="PTHR35011">
    <property type="entry name" value="2,3-DIKETO-L-GULONATE TRAP TRANSPORTER SMALL PERMEASE PROTEIN YIAM"/>
    <property type="match status" value="1"/>
</dbReference>
<dbReference type="GO" id="GO:0005886">
    <property type="term" value="C:plasma membrane"/>
    <property type="evidence" value="ECO:0007669"/>
    <property type="project" value="UniProtKB-SubCell"/>
</dbReference>
<accession>A0A8K0Y2T2</accession>
<keyword evidence="2 9" id="KW-0813">Transport</keyword>
<dbReference type="InterPro" id="IPR007387">
    <property type="entry name" value="TRAP_DctQ"/>
</dbReference>
<feature type="transmembrane region" description="Helical" evidence="9">
    <location>
        <begin position="54"/>
        <end position="71"/>
    </location>
</feature>
<keyword evidence="3" id="KW-1003">Cell membrane</keyword>
<feature type="transmembrane region" description="Helical" evidence="9">
    <location>
        <begin position="92"/>
        <end position="113"/>
    </location>
</feature>
<keyword evidence="6 9" id="KW-1133">Transmembrane helix</keyword>
<evidence type="ECO:0000256" key="8">
    <source>
        <dbReference type="ARBA" id="ARBA00038436"/>
    </source>
</evidence>
<gene>
    <name evidence="11" type="ORF">JL811_18050</name>
</gene>
<comment type="subcellular location">
    <subcellularLocation>
        <location evidence="1 9">Cell inner membrane</location>
        <topology evidence="1 9">Multi-pass membrane protein</topology>
    </subcellularLocation>
</comment>
<sequence length="171" mass="18129">MRQTTRQALELWVMVLDGVAWVAYGAIALLMLIGAADVLGTYGMGRALPSAREFSEVILSVLVFSGIALAFRADRQIGVDLFTTHMPLGPRGILRAVAHLLAAAVFALLAWRASVSALAAFQISETAAALIRFPVWPFKMAVALLMAVTALECLRQGLGGPPAPQSEAEAP</sequence>
<evidence type="ECO:0000313" key="12">
    <source>
        <dbReference type="Proteomes" id="UP000648908"/>
    </source>
</evidence>
<organism evidence="11 12">
    <name type="scientific">Szabonella alba</name>
    <dbReference type="NCBI Taxonomy" id="2804194"/>
    <lineage>
        <taxon>Bacteria</taxon>
        <taxon>Pseudomonadati</taxon>
        <taxon>Pseudomonadota</taxon>
        <taxon>Alphaproteobacteria</taxon>
        <taxon>Rhodobacterales</taxon>
        <taxon>Paracoccaceae</taxon>
        <taxon>Szabonella</taxon>
    </lineage>
</organism>
<evidence type="ECO:0000256" key="3">
    <source>
        <dbReference type="ARBA" id="ARBA00022475"/>
    </source>
</evidence>
<name>A0A8K0Y2T2_9RHOB</name>
<protein>
    <recommendedName>
        <fullName evidence="9">TRAP transporter small permease protein</fullName>
    </recommendedName>
</protein>
<evidence type="ECO:0000256" key="5">
    <source>
        <dbReference type="ARBA" id="ARBA00022692"/>
    </source>
</evidence>
<reference evidence="11" key="1">
    <citation type="submission" date="2021-01" db="EMBL/GenBank/DDBJ databases">
        <title>Tabrizicola alba sp. nov. a motile alkaliphilic bacterium isolated from a soda lake.</title>
        <authorList>
            <person name="Szuroczki S."/>
            <person name="Abbaszade G."/>
            <person name="Schumann P."/>
            <person name="Toth E."/>
        </authorList>
    </citation>
    <scope>NUCLEOTIDE SEQUENCE</scope>
    <source>
        <strain evidence="11">DMG-N-6</strain>
    </source>
</reference>
<comment type="subunit">
    <text evidence="9">The complex comprises the extracytoplasmic solute receptor protein and the two transmembrane proteins.</text>
</comment>
<proteinExistence type="inferred from homology"/>
<evidence type="ECO:0000256" key="9">
    <source>
        <dbReference type="RuleBase" id="RU369079"/>
    </source>
</evidence>
<feature type="domain" description="Tripartite ATP-independent periplasmic transporters DctQ component" evidence="10">
    <location>
        <begin position="30"/>
        <end position="156"/>
    </location>
</feature>
<dbReference type="EMBL" id="JAESVN010000013">
    <property type="protein sequence ID" value="MBL4919129.1"/>
    <property type="molecule type" value="Genomic_DNA"/>
</dbReference>
<evidence type="ECO:0000313" key="11">
    <source>
        <dbReference type="EMBL" id="MBL4919129.1"/>
    </source>
</evidence>
<dbReference type="Proteomes" id="UP000648908">
    <property type="component" value="Unassembled WGS sequence"/>
</dbReference>
<dbReference type="RefSeq" id="WP_202690109.1">
    <property type="nucleotide sequence ID" value="NZ_JAESVN010000013.1"/>
</dbReference>
<feature type="transmembrane region" description="Helical" evidence="9">
    <location>
        <begin position="12"/>
        <end position="34"/>
    </location>
</feature>
<keyword evidence="5 9" id="KW-0812">Transmembrane</keyword>
<evidence type="ECO:0000256" key="6">
    <source>
        <dbReference type="ARBA" id="ARBA00022989"/>
    </source>
</evidence>
<dbReference type="GO" id="GO:0022857">
    <property type="term" value="F:transmembrane transporter activity"/>
    <property type="evidence" value="ECO:0007669"/>
    <property type="project" value="UniProtKB-UniRule"/>
</dbReference>
<evidence type="ECO:0000256" key="2">
    <source>
        <dbReference type="ARBA" id="ARBA00022448"/>
    </source>
</evidence>
<keyword evidence="12" id="KW-1185">Reference proteome</keyword>
<comment type="similarity">
    <text evidence="8 9">Belongs to the TRAP transporter small permease family.</text>
</comment>
<evidence type="ECO:0000256" key="1">
    <source>
        <dbReference type="ARBA" id="ARBA00004429"/>
    </source>
</evidence>
<dbReference type="AlphaFoldDB" id="A0A8K0Y2T2"/>
<keyword evidence="7 9" id="KW-0472">Membrane</keyword>
<evidence type="ECO:0000256" key="7">
    <source>
        <dbReference type="ARBA" id="ARBA00023136"/>
    </source>
</evidence>
<evidence type="ECO:0000259" key="10">
    <source>
        <dbReference type="Pfam" id="PF04290"/>
    </source>
</evidence>
<keyword evidence="4 9" id="KW-0997">Cell inner membrane</keyword>
<comment type="caution">
    <text evidence="11">The sequence shown here is derived from an EMBL/GenBank/DDBJ whole genome shotgun (WGS) entry which is preliminary data.</text>
</comment>
<feature type="transmembrane region" description="Helical" evidence="9">
    <location>
        <begin position="133"/>
        <end position="154"/>
    </location>
</feature>
<comment type="function">
    <text evidence="9">Part of the tripartite ATP-independent periplasmic (TRAP) transport system.</text>
</comment>